<dbReference type="PANTHER" id="PTHR11782">
    <property type="entry name" value="ADENOSINE/GUANOSINE DIPHOSPHATASE"/>
    <property type="match status" value="1"/>
</dbReference>
<keyword evidence="5" id="KW-0812">Transmembrane</keyword>
<feature type="active site" description="Proton acceptor" evidence="3">
    <location>
        <position position="170"/>
    </location>
</feature>
<dbReference type="EMBL" id="GL832955">
    <property type="protein sequence ID" value="EGD71998.1"/>
    <property type="molecule type" value="Genomic_DNA"/>
</dbReference>
<dbReference type="PROSITE" id="PS01238">
    <property type="entry name" value="GDA1_CD39_NTPASE"/>
    <property type="match status" value="1"/>
</dbReference>
<dbReference type="GO" id="GO:0016020">
    <property type="term" value="C:membrane"/>
    <property type="evidence" value="ECO:0007669"/>
    <property type="project" value="TreeGrafter"/>
</dbReference>
<dbReference type="AlphaFoldDB" id="F2TVA2"/>
<dbReference type="InterPro" id="IPR000407">
    <property type="entry name" value="GDA1_CD39_NTPase"/>
</dbReference>
<keyword evidence="4" id="KW-0547">Nucleotide-binding</keyword>
<evidence type="ECO:0000256" key="1">
    <source>
        <dbReference type="ARBA" id="ARBA00009283"/>
    </source>
</evidence>
<dbReference type="GeneID" id="16067839"/>
<dbReference type="GO" id="GO:0045134">
    <property type="term" value="F:UDP phosphatase activity"/>
    <property type="evidence" value="ECO:0007669"/>
    <property type="project" value="TreeGrafter"/>
</dbReference>
<dbReference type="InParanoid" id="F2TVA2"/>
<dbReference type="Pfam" id="PF01150">
    <property type="entry name" value="GDA1_CD39"/>
    <property type="match status" value="1"/>
</dbReference>
<evidence type="ECO:0000256" key="4">
    <source>
        <dbReference type="PIRSR" id="PIRSR600407-2"/>
    </source>
</evidence>
<sequence>MKWTRGAFAAVAVTLLSVVALAVVIGYSAMKKQPQYEYAVVVDAGSSHSEFLIYTWRPTRANVSTEVYEVPRVNQVKFSCSTDKGISMYDTPQDSANSLADCLRKAAAALPENARPTTPIYLRSTAGMRVMHNNDPAKAQAILDACEQLFRNSTLDGARSSAIILPGSLEGGFGWITTNYVADQILPTHKSKQHDTTAGALDLGGASTQITFDDPSTYSKLSPEDQLHLHLFGNDYYLYTHSYLCYGMNAARQRMHATALQQATSKGPHVTVDYPCLPTGFATNLTQDDIAFLRSDYCSNTIHFDDTILTATLQGTSDTTACQQQTALLLDDGLPPRMGTGQPAVPDQRFFAFSGYYYVIDFLCSTKGLPGCTAGENSGWHMPPSAIVAAADSVCAETAQQLRRESPTIPDKFLMDYCFQGHYVNTILTHGYEFGQDSKQIEFVSEVNGRDVGWTLGFLLHDATEEQGPGATRLIPKAGIVAGVTVTVALACIGLAVLYRMFRRSRSDYSALN</sequence>
<evidence type="ECO:0000313" key="7">
    <source>
        <dbReference type="Proteomes" id="UP000007799"/>
    </source>
</evidence>
<keyword evidence="7" id="KW-1185">Reference proteome</keyword>
<reference evidence="6" key="1">
    <citation type="submission" date="2009-08" db="EMBL/GenBank/DDBJ databases">
        <title>Annotation of Salpingoeca rosetta.</title>
        <authorList>
            <consortium name="The Broad Institute Genome Sequencing Platform"/>
            <person name="Russ C."/>
            <person name="Cuomo C."/>
            <person name="Burger G."/>
            <person name="Gray M.W."/>
            <person name="Holland P.W.H."/>
            <person name="King N."/>
            <person name="Lang F.B.F."/>
            <person name="Roger A.J."/>
            <person name="Ruiz-Trillo I."/>
            <person name="Young S.K."/>
            <person name="Zeng Q."/>
            <person name="Gargeya S."/>
            <person name="Alvarado L."/>
            <person name="Berlin A."/>
            <person name="Chapman S.B."/>
            <person name="Chen Z."/>
            <person name="Freedman E."/>
            <person name="Gellesch M."/>
            <person name="Goldberg J."/>
            <person name="Griggs A."/>
            <person name="Gujja S."/>
            <person name="Heilman E."/>
            <person name="Heiman D."/>
            <person name="Howarth C."/>
            <person name="Mehta T."/>
            <person name="Neiman D."/>
            <person name="Pearson M."/>
            <person name="Roberts A."/>
            <person name="Saif S."/>
            <person name="Shea T."/>
            <person name="Shenoy N."/>
            <person name="Sisk P."/>
            <person name="Stolte C."/>
            <person name="Sykes S."/>
            <person name="White J."/>
            <person name="Yandava C."/>
            <person name="Haas B."/>
            <person name="Nusbaum C."/>
            <person name="Birren B."/>
        </authorList>
    </citation>
    <scope>NUCLEOTIDE SEQUENCE [LARGE SCALE GENOMIC DNA]</scope>
    <source>
        <strain evidence="6">ATCC 50818</strain>
    </source>
</reference>
<protein>
    <submittedName>
        <fullName evidence="6">Ecto-nucleosidase triphosphate diphosphohydrolase 5</fullName>
    </submittedName>
</protein>
<dbReference type="Gene3D" id="3.30.420.40">
    <property type="match status" value="1"/>
</dbReference>
<keyword evidence="4" id="KW-0067">ATP-binding</keyword>
<keyword evidence="5" id="KW-1133">Transmembrane helix</keyword>
<dbReference type="FunCoup" id="F2TVA2">
    <property type="interactions" value="138"/>
</dbReference>
<dbReference type="Proteomes" id="UP000007799">
    <property type="component" value="Unassembled WGS sequence"/>
</dbReference>
<dbReference type="OrthoDB" id="6372431at2759"/>
<dbReference type="GO" id="GO:0005524">
    <property type="term" value="F:ATP binding"/>
    <property type="evidence" value="ECO:0007669"/>
    <property type="project" value="UniProtKB-KW"/>
</dbReference>
<dbReference type="Gene3D" id="3.30.420.150">
    <property type="entry name" value="Exopolyphosphatase. Domain 2"/>
    <property type="match status" value="1"/>
</dbReference>
<feature type="transmembrane region" description="Helical" evidence="5">
    <location>
        <begin position="478"/>
        <end position="499"/>
    </location>
</feature>
<organism evidence="7">
    <name type="scientific">Salpingoeca rosetta (strain ATCC 50818 / BSB-021)</name>
    <dbReference type="NCBI Taxonomy" id="946362"/>
    <lineage>
        <taxon>Eukaryota</taxon>
        <taxon>Choanoflagellata</taxon>
        <taxon>Craspedida</taxon>
        <taxon>Salpingoecidae</taxon>
        <taxon>Salpingoeca</taxon>
    </lineage>
</organism>
<keyword evidence="5" id="KW-0472">Membrane</keyword>
<dbReference type="PANTHER" id="PTHR11782:SF83">
    <property type="entry name" value="GUANOSINE-DIPHOSPHATASE"/>
    <property type="match status" value="1"/>
</dbReference>
<accession>F2TVA2</accession>
<evidence type="ECO:0000256" key="2">
    <source>
        <dbReference type="ARBA" id="ARBA00022801"/>
    </source>
</evidence>
<proteinExistence type="inferred from homology"/>
<dbReference type="GO" id="GO:0009134">
    <property type="term" value="P:nucleoside diphosphate catabolic process"/>
    <property type="evidence" value="ECO:0007669"/>
    <property type="project" value="TreeGrafter"/>
</dbReference>
<evidence type="ECO:0000256" key="3">
    <source>
        <dbReference type="PIRSR" id="PIRSR600407-1"/>
    </source>
</evidence>
<evidence type="ECO:0000256" key="5">
    <source>
        <dbReference type="SAM" id="Phobius"/>
    </source>
</evidence>
<dbReference type="STRING" id="946362.F2TVA2"/>
<gene>
    <name evidence="6" type="ORF">PTSG_00014</name>
</gene>
<dbReference type="eggNOG" id="KOG1386">
    <property type="taxonomic scope" value="Eukaryota"/>
</dbReference>
<dbReference type="KEGG" id="sre:PTSG_00014"/>
<feature type="binding site" evidence="4">
    <location>
        <begin position="205"/>
        <end position="209"/>
    </location>
    <ligand>
        <name>ATP</name>
        <dbReference type="ChEBI" id="CHEBI:30616"/>
    </ligand>
</feature>
<dbReference type="GO" id="GO:0004382">
    <property type="term" value="F:GDP phosphatase activity"/>
    <property type="evidence" value="ECO:0007669"/>
    <property type="project" value="TreeGrafter"/>
</dbReference>
<comment type="similarity">
    <text evidence="1">Belongs to the GDA1/CD39 NTPase family.</text>
</comment>
<keyword evidence="2 6" id="KW-0378">Hydrolase</keyword>
<dbReference type="GO" id="GO:0017111">
    <property type="term" value="F:ribonucleoside triphosphate phosphatase activity"/>
    <property type="evidence" value="ECO:0007669"/>
    <property type="project" value="TreeGrafter"/>
</dbReference>
<dbReference type="OMA" id="ENPFHRH"/>
<evidence type="ECO:0000313" key="6">
    <source>
        <dbReference type="EMBL" id="EGD71998.1"/>
    </source>
</evidence>
<dbReference type="RefSeq" id="XP_004998570.1">
    <property type="nucleotide sequence ID" value="XM_004998513.1"/>
</dbReference>
<name>F2TVA2_SALR5</name>